<feature type="domain" description="ATPase AAA-type core" evidence="1">
    <location>
        <begin position="24"/>
        <end position="380"/>
    </location>
</feature>
<dbReference type="HOGENOM" id="CLU_035814_3_0_3"/>
<sequence>MLKKIRLERFKNFKEAELTLGNSTILVGTNATGKSNIGDALRFLHGISRGYNLAEILGEKWGQGGFLEWEGIRGGKQNITFQNSPTFAIEVTFSLPIGDIDEKEDYLQPMVRAGEYKLIYRVEVNPGINGKQPKVIEESLYDLGRSKEKNLIFKVNESPNNSAKMLLYVSSESEDIKEIEFSRNNSKSFTDSNSIKNILKNNDIIDKDKIGWSIDDTFNELSSLKFLDLFPDAMRRPSNPGQNILGDRGENLSSVLQGICENPTRKRAVLEWLKALTPMDATDLEFVTDITGKILLVLIEANGQKIPIISASDGTLRFLAIIAALFNESDDLPNFSCYFLEELDNGLHPTRLHLLIELIETRVKQTNLQIIATTHSSQLLRLLSYETLQNTSLTYRLENQPDARIKRIFDISPETETLIKEQSLARLHESGWLENIMEFSQEEE</sequence>
<evidence type="ECO:0000313" key="3">
    <source>
        <dbReference type="Proteomes" id="UP000027395"/>
    </source>
</evidence>
<dbReference type="SUPFAM" id="SSF52540">
    <property type="entry name" value="P-loop containing nucleoside triphosphate hydrolases"/>
    <property type="match status" value="1"/>
</dbReference>
<protein>
    <recommendedName>
        <fullName evidence="1">ATPase AAA-type core domain-containing protein</fullName>
    </recommendedName>
</protein>
<accession>A0A073CN98</accession>
<gene>
    <name evidence="2" type="ORF">A19Y_0227</name>
</gene>
<dbReference type="GO" id="GO:0000731">
    <property type="term" value="P:DNA synthesis involved in DNA repair"/>
    <property type="evidence" value="ECO:0007669"/>
    <property type="project" value="TreeGrafter"/>
</dbReference>
<dbReference type="STRING" id="388467.A19Y_0227"/>
<dbReference type="RefSeq" id="WP_042151305.1">
    <property type="nucleotide sequence ID" value="NZ_CM002803.1"/>
</dbReference>
<dbReference type="GO" id="GO:0006302">
    <property type="term" value="P:double-strand break repair"/>
    <property type="evidence" value="ECO:0007669"/>
    <property type="project" value="TreeGrafter"/>
</dbReference>
<organism evidence="2 3">
    <name type="scientific">Planktothrix agardhii (strain NIVA-CYA 126/8)</name>
    <dbReference type="NCBI Taxonomy" id="388467"/>
    <lineage>
        <taxon>Bacteria</taxon>
        <taxon>Bacillati</taxon>
        <taxon>Cyanobacteriota</taxon>
        <taxon>Cyanophyceae</taxon>
        <taxon>Oscillatoriophycideae</taxon>
        <taxon>Oscillatoriales</taxon>
        <taxon>Microcoleaceae</taxon>
        <taxon>Planktothrix</taxon>
    </lineage>
</organism>
<dbReference type="InterPro" id="IPR014555">
    <property type="entry name" value="RecF-like"/>
</dbReference>
<dbReference type="PANTHER" id="PTHR32182">
    <property type="entry name" value="DNA REPLICATION AND REPAIR PROTEIN RECF"/>
    <property type="match status" value="1"/>
</dbReference>
<dbReference type="Gene3D" id="3.40.50.300">
    <property type="entry name" value="P-loop containing nucleotide triphosphate hydrolases"/>
    <property type="match status" value="1"/>
</dbReference>
<proteinExistence type="predicted"/>
<evidence type="ECO:0000259" key="1">
    <source>
        <dbReference type="Pfam" id="PF13304"/>
    </source>
</evidence>
<dbReference type="GO" id="GO:0005524">
    <property type="term" value="F:ATP binding"/>
    <property type="evidence" value="ECO:0007669"/>
    <property type="project" value="InterPro"/>
</dbReference>
<keyword evidence="3" id="KW-1185">Reference proteome</keyword>
<dbReference type="AlphaFoldDB" id="A0A073CN98"/>
<name>A0A073CN98_PLAA1</name>
<dbReference type="EMBL" id="CM002803">
    <property type="protein sequence ID" value="KEI65465.1"/>
    <property type="molecule type" value="Genomic_DNA"/>
</dbReference>
<dbReference type="GO" id="GO:0016887">
    <property type="term" value="F:ATP hydrolysis activity"/>
    <property type="evidence" value="ECO:0007669"/>
    <property type="project" value="InterPro"/>
</dbReference>
<dbReference type="PIRSF" id="PIRSF029347">
    <property type="entry name" value="RecF"/>
    <property type="match status" value="1"/>
</dbReference>
<dbReference type="InterPro" id="IPR027417">
    <property type="entry name" value="P-loop_NTPase"/>
</dbReference>
<reference evidence="2 3" key="1">
    <citation type="journal article" date="2014" name="Appl. Environ. Microbiol.">
        <title>Elucidation of insertion elements encoded on plasmids and in vitro construction of shuttle vectors from the toxic cyanobacterium Planktothrix.</title>
        <authorList>
            <person name="Christiansen G."/>
            <person name="Goesmann A."/>
            <person name="Kurmayer R."/>
        </authorList>
    </citation>
    <scope>NUCLEOTIDE SEQUENCE [LARGE SCALE GENOMIC DNA]</scope>
    <source>
        <strain evidence="2 3">NIVA-CYA 126/8</strain>
    </source>
</reference>
<dbReference type="Pfam" id="PF13304">
    <property type="entry name" value="AAA_21"/>
    <property type="match status" value="1"/>
</dbReference>
<dbReference type="PATRIC" id="fig|388467.6.peg.179"/>
<dbReference type="Proteomes" id="UP000027395">
    <property type="component" value="Chromosome"/>
</dbReference>
<dbReference type="eggNOG" id="COG4637">
    <property type="taxonomic scope" value="Bacteria"/>
</dbReference>
<evidence type="ECO:0000313" key="2">
    <source>
        <dbReference type="EMBL" id="KEI65465.1"/>
    </source>
</evidence>
<dbReference type="InterPro" id="IPR003959">
    <property type="entry name" value="ATPase_AAA_core"/>
</dbReference>
<dbReference type="PANTHER" id="PTHR32182:SF22">
    <property type="entry name" value="ATP-DEPENDENT ENDONUCLEASE, OLD FAMILY-RELATED"/>
    <property type="match status" value="1"/>
</dbReference>